<dbReference type="Gene3D" id="3.90.550.10">
    <property type="entry name" value="Spore Coat Polysaccharide Biosynthesis Protein SpsA, Chain A"/>
    <property type="match status" value="1"/>
</dbReference>
<name>A0A2M7GAA4_9BACT</name>
<evidence type="ECO:0000313" key="3">
    <source>
        <dbReference type="Proteomes" id="UP000231019"/>
    </source>
</evidence>
<organism evidence="2 3">
    <name type="scientific">bacterium (Candidatus Blackallbacteria) CG17_big_fil_post_rev_8_21_14_2_50_48_46</name>
    <dbReference type="NCBI Taxonomy" id="2014261"/>
    <lineage>
        <taxon>Bacteria</taxon>
        <taxon>Candidatus Blackallbacteria</taxon>
    </lineage>
</organism>
<dbReference type="Pfam" id="PF00535">
    <property type="entry name" value="Glycos_transf_2"/>
    <property type="match status" value="1"/>
</dbReference>
<evidence type="ECO:0000313" key="2">
    <source>
        <dbReference type="EMBL" id="PIW19075.1"/>
    </source>
</evidence>
<accession>A0A2M7GAA4</accession>
<protein>
    <recommendedName>
        <fullName evidence="1">Glycosyltransferase 2-like domain-containing protein</fullName>
    </recommendedName>
</protein>
<dbReference type="CDD" id="cd00761">
    <property type="entry name" value="Glyco_tranf_GTA_type"/>
    <property type="match status" value="1"/>
</dbReference>
<dbReference type="Proteomes" id="UP000231019">
    <property type="component" value="Unassembled WGS sequence"/>
</dbReference>
<reference evidence="2 3" key="1">
    <citation type="submission" date="2017-09" db="EMBL/GenBank/DDBJ databases">
        <title>Depth-based differentiation of microbial function through sediment-hosted aquifers and enrichment of novel symbionts in the deep terrestrial subsurface.</title>
        <authorList>
            <person name="Probst A.J."/>
            <person name="Ladd B."/>
            <person name="Jarett J.K."/>
            <person name="Geller-Mcgrath D.E."/>
            <person name="Sieber C.M."/>
            <person name="Emerson J.B."/>
            <person name="Anantharaman K."/>
            <person name="Thomas B.C."/>
            <person name="Malmstrom R."/>
            <person name="Stieglmeier M."/>
            <person name="Klingl A."/>
            <person name="Woyke T."/>
            <person name="Ryan C.M."/>
            <person name="Banfield J.F."/>
        </authorList>
    </citation>
    <scope>NUCLEOTIDE SEQUENCE [LARGE SCALE GENOMIC DNA]</scope>
    <source>
        <strain evidence="2">CG17_big_fil_post_rev_8_21_14_2_50_48_46</strain>
    </source>
</reference>
<dbReference type="InterPro" id="IPR029044">
    <property type="entry name" value="Nucleotide-diphossugar_trans"/>
</dbReference>
<feature type="domain" description="Glycosyltransferase 2-like" evidence="1">
    <location>
        <begin position="269"/>
        <end position="377"/>
    </location>
</feature>
<gene>
    <name evidence="2" type="ORF">COW36_02895</name>
</gene>
<dbReference type="InterPro" id="IPR050834">
    <property type="entry name" value="Glycosyltransf_2"/>
</dbReference>
<dbReference type="InterPro" id="IPR001173">
    <property type="entry name" value="Glyco_trans_2-like"/>
</dbReference>
<dbReference type="AlphaFoldDB" id="A0A2M7GAA4"/>
<proteinExistence type="predicted"/>
<dbReference type="SUPFAM" id="SSF53448">
    <property type="entry name" value="Nucleotide-diphospho-sugar transferases"/>
    <property type="match status" value="1"/>
</dbReference>
<dbReference type="EMBL" id="PFFQ01000006">
    <property type="protein sequence ID" value="PIW19075.1"/>
    <property type="molecule type" value="Genomic_DNA"/>
</dbReference>
<sequence>MADSSCLLVLDFSKEENLHSLWQGLEFLSPHENNLLVLVPRTEGFDYRDEFLFRAYFYKVLAECGLYQSPNQSYPLNLFLLEKEESLLVLKKIEKFQRLILCGETDLSGFGASAENLMKEKQILRIPIQKSETDSVQSLSFQALLYPSLFSEFQSRVKALLQLSLESWLENWEHWLPQLNFWLDLKIWRYGADRDDRPALENLIRKALAEPEDARWAVLLSLYNRFCELSAQTLEAYPEALKEFYHLAQKSNAKHLRILEPVQNQKIGVLIITYNRVNLLKKAVESVLAQTYQNWELYLANHGSTDETEAYCLEIVKRDSRVKYIKKEVNNIFTGYPALKDEFCDSVDAEWVTIIGDDDWINPESLEKAAQLFQKYPWISLASGGYCTVDHEDKILAQNGPHYSQDTVVDARLELQRNTVNCPIAVGFVVRKSCLRELVKFEQPFSASALGKYALWEYLTYVMLVASTEVALSRYSAGMHFINVTSSQINYDFVVNYYLGLIDKLVEEYNALFGQDSFPKKLVDAYFHSRILYSFYPQFWSFMNSTQPLPIAEIVEKNKGYWAKSIAARKKVTQYTQPHSLPLLDEKSAMGKQEGYLY</sequence>
<dbReference type="PANTHER" id="PTHR43685:SF2">
    <property type="entry name" value="GLYCOSYLTRANSFERASE 2-LIKE DOMAIN-CONTAINING PROTEIN"/>
    <property type="match status" value="1"/>
</dbReference>
<comment type="caution">
    <text evidence="2">The sequence shown here is derived from an EMBL/GenBank/DDBJ whole genome shotgun (WGS) entry which is preliminary data.</text>
</comment>
<evidence type="ECO:0000259" key="1">
    <source>
        <dbReference type="Pfam" id="PF00535"/>
    </source>
</evidence>
<dbReference type="PANTHER" id="PTHR43685">
    <property type="entry name" value="GLYCOSYLTRANSFERASE"/>
    <property type="match status" value="1"/>
</dbReference>